<comment type="subcellular location">
    <subcellularLocation>
        <location evidence="1">Cell membrane</location>
        <topology evidence="1">Multi-pass membrane protein</topology>
    </subcellularLocation>
</comment>
<keyword evidence="9" id="KW-1185">Reference proteome</keyword>
<keyword evidence="3 6" id="KW-0812">Transmembrane</keyword>
<dbReference type="RefSeq" id="WP_131013537.1">
    <property type="nucleotide sequence ID" value="NZ_SIRE01000007.1"/>
</dbReference>
<evidence type="ECO:0000256" key="6">
    <source>
        <dbReference type="SAM" id="Phobius"/>
    </source>
</evidence>
<name>A0A4Q9DVE5_9BACL</name>
<evidence type="ECO:0000313" key="8">
    <source>
        <dbReference type="EMBL" id="TBL79588.1"/>
    </source>
</evidence>
<keyword evidence="5 6" id="KW-0472">Membrane</keyword>
<dbReference type="GO" id="GO:0005886">
    <property type="term" value="C:plasma membrane"/>
    <property type="evidence" value="ECO:0007669"/>
    <property type="project" value="UniProtKB-SubCell"/>
</dbReference>
<dbReference type="PANTHER" id="PTHR42910">
    <property type="entry name" value="TRANSPORTER SCO4007-RELATED"/>
    <property type="match status" value="1"/>
</dbReference>
<sequence length="405" mass="42174">MQPPNFTQEAVAEQAAGLPRSIALLFAVACGLAVANMYYAHPLLEAIAGEFAIGRAYVGIIVTAGQICYAIGLLLLVPLGDLFDRRKLVAGMMVSSVFGLLAVGAAPNAAVLLAGMAAVGLFAVVVQALVAFAADLAPPEARGRAIGTVTSGVVIGILLARVYAGMLSELAGWRTVYLVSAALMLCMAGVLLKVLPRRTIRAQAAVSYTRLVRSLFVLFAEEPQLRIRAVLCLLIFTAFSILWTSMVLPLSAPPYSLSRTAIGLFGLAGAAGAFAAAKAGRLADRGLGRRTTGWALILLLGSWLLIGQLGHSLPSLVAGVIVLDLAVQAVHVTNQSAILALRPEARSRLTAGYMMFYSIGSAAGSIASTMVYARWGWSGVCLLGASVSAAALLFWAIAGRKRHAA</sequence>
<keyword evidence="4 6" id="KW-1133">Transmembrane helix</keyword>
<feature type="transmembrane region" description="Helical" evidence="6">
    <location>
        <begin position="21"/>
        <end position="40"/>
    </location>
</feature>
<dbReference type="PANTHER" id="PTHR42910:SF1">
    <property type="entry name" value="MAJOR FACILITATOR SUPERFAMILY (MFS) PROFILE DOMAIN-CONTAINING PROTEIN"/>
    <property type="match status" value="1"/>
</dbReference>
<evidence type="ECO:0000256" key="5">
    <source>
        <dbReference type="ARBA" id="ARBA00023136"/>
    </source>
</evidence>
<dbReference type="EMBL" id="SIRE01000007">
    <property type="protein sequence ID" value="TBL79588.1"/>
    <property type="molecule type" value="Genomic_DNA"/>
</dbReference>
<feature type="transmembrane region" description="Helical" evidence="6">
    <location>
        <begin position="176"/>
        <end position="195"/>
    </location>
</feature>
<dbReference type="AlphaFoldDB" id="A0A4Q9DVE5"/>
<dbReference type="InterPro" id="IPR020846">
    <property type="entry name" value="MFS_dom"/>
</dbReference>
<dbReference type="Gene3D" id="1.20.1250.20">
    <property type="entry name" value="MFS general substrate transporter like domains"/>
    <property type="match status" value="1"/>
</dbReference>
<dbReference type="InterPro" id="IPR011701">
    <property type="entry name" value="MFS"/>
</dbReference>
<feature type="transmembrane region" description="Helical" evidence="6">
    <location>
        <begin position="145"/>
        <end position="164"/>
    </location>
</feature>
<dbReference type="Proteomes" id="UP000293142">
    <property type="component" value="Unassembled WGS sequence"/>
</dbReference>
<accession>A0A4Q9DVE5</accession>
<feature type="transmembrane region" description="Helical" evidence="6">
    <location>
        <begin position="112"/>
        <end position="133"/>
    </location>
</feature>
<feature type="transmembrane region" description="Helical" evidence="6">
    <location>
        <begin position="353"/>
        <end position="371"/>
    </location>
</feature>
<dbReference type="PROSITE" id="PS50850">
    <property type="entry name" value="MFS"/>
    <property type="match status" value="1"/>
</dbReference>
<evidence type="ECO:0000256" key="2">
    <source>
        <dbReference type="ARBA" id="ARBA00022448"/>
    </source>
</evidence>
<protein>
    <submittedName>
        <fullName evidence="8">MFS transporter</fullName>
    </submittedName>
</protein>
<evidence type="ECO:0000256" key="4">
    <source>
        <dbReference type="ARBA" id="ARBA00022989"/>
    </source>
</evidence>
<proteinExistence type="predicted"/>
<feature type="transmembrane region" description="Helical" evidence="6">
    <location>
        <begin position="291"/>
        <end position="310"/>
    </location>
</feature>
<evidence type="ECO:0000256" key="3">
    <source>
        <dbReference type="ARBA" id="ARBA00022692"/>
    </source>
</evidence>
<dbReference type="Pfam" id="PF07690">
    <property type="entry name" value="MFS_1"/>
    <property type="match status" value="1"/>
</dbReference>
<feature type="transmembrane region" description="Helical" evidence="6">
    <location>
        <begin position="260"/>
        <end position="279"/>
    </location>
</feature>
<reference evidence="8 9" key="1">
    <citation type="submission" date="2019-02" db="EMBL/GenBank/DDBJ databases">
        <title>Paenibacillus sp. nov., isolated from surface-sterilized tissue of Thalictrum simplex L.</title>
        <authorList>
            <person name="Tuo L."/>
        </authorList>
    </citation>
    <scope>NUCLEOTIDE SEQUENCE [LARGE SCALE GENOMIC DNA]</scope>
    <source>
        <strain evidence="8 9">N2SHLJ1</strain>
    </source>
</reference>
<evidence type="ECO:0000259" key="7">
    <source>
        <dbReference type="PROSITE" id="PS50850"/>
    </source>
</evidence>
<dbReference type="GO" id="GO:0022857">
    <property type="term" value="F:transmembrane transporter activity"/>
    <property type="evidence" value="ECO:0007669"/>
    <property type="project" value="InterPro"/>
</dbReference>
<gene>
    <name evidence="8" type="ORF">EYB31_11170</name>
</gene>
<feature type="domain" description="Major facilitator superfamily (MFS) profile" evidence="7">
    <location>
        <begin position="22"/>
        <end position="402"/>
    </location>
</feature>
<organism evidence="8 9">
    <name type="scientific">Paenibacillus thalictri</name>
    <dbReference type="NCBI Taxonomy" id="2527873"/>
    <lineage>
        <taxon>Bacteria</taxon>
        <taxon>Bacillati</taxon>
        <taxon>Bacillota</taxon>
        <taxon>Bacilli</taxon>
        <taxon>Bacillales</taxon>
        <taxon>Paenibacillaceae</taxon>
        <taxon>Paenibacillus</taxon>
    </lineage>
</organism>
<keyword evidence="2" id="KW-0813">Transport</keyword>
<dbReference type="SUPFAM" id="SSF103473">
    <property type="entry name" value="MFS general substrate transporter"/>
    <property type="match status" value="1"/>
</dbReference>
<dbReference type="InterPro" id="IPR036259">
    <property type="entry name" value="MFS_trans_sf"/>
</dbReference>
<feature type="transmembrane region" description="Helical" evidence="6">
    <location>
        <begin position="88"/>
        <end position="106"/>
    </location>
</feature>
<feature type="transmembrane region" description="Helical" evidence="6">
    <location>
        <begin position="229"/>
        <end position="248"/>
    </location>
</feature>
<evidence type="ECO:0000256" key="1">
    <source>
        <dbReference type="ARBA" id="ARBA00004651"/>
    </source>
</evidence>
<feature type="transmembrane region" description="Helical" evidence="6">
    <location>
        <begin position="377"/>
        <end position="398"/>
    </location>
</feature>
<comment type="caution">
    <text evidence="8">The sequence shown here is derived from an EMBL/GenBank/DDBJ whole genome shotgun (WGS) entry which is preliminary data.</text>
</comment>
<evidence type="ECO:0000313" key="9">
    <source>
        <dbReference type="Proteomes" id="UP000293142"/>
    </source>
</evidence>
<feature type="transmembrane region" description="Helical" evidence="6">
    <location>
        <begin position="52"/>
        <end position="76"/>
    </location>
</feature>
<dbReference type="CDD" id="cd17324">
    <property type="entry name" value="MFS_NepI_like"/>
    <property type="match status" value="1"/>
</dbReference>
<feature type="transmembrane region" description="Helical" evidence="6">
    <location>
        <begin position="316"/>
        <end position="341"/>
    </location>
</feature>
<dbReference type="OrthoDB" id="9815356at2"/>